<evidence type="ECO:0000256" key="4">
    <source>
        <dbReference type="ARBA" id="ARBA00023157"/>
    </source>
</evidence>
<dbReference type="FunFam" id="2.60.40.10:FF:000004">
    <property type="entry name" value="DCC isoform 1"/>
    <property type="match status" value="1"/>
</dbReference>
<evidence type="ECO:0000256" key="5">
    <source>
        <dbReference type="ARBA" id="ARBA00023180"/>
    </source>
</evidence>
<dbReference type="GO" id="GO:0016020">
    <property type="term" value="C:membrane"/>
    <property type="evidence" value="ECO:0007669"/>
    <property type="project" value="UniProtKB-SubCell"/>
</dbReference>
<feature type="domain" description="Ig-like" evidence="9">
    <location>
        <begin position="245"/>
        <end position="341"/>
    </location>
</feature>
<evidence type="ECO:0000256" key="1">
    <source>
        <dbReference type="ARBA" id="ARBA00004370"/>
    </source>
</evidence>
<evidence type="ECO:0000256" key="3">
    <source>
        <dbReference type="ARBA" id="ARBA00023136"/>
    </source>
</evidence>
<dbReference type="Pfam" id="PF07679">
    <property type="entry name" value="I-set"/>
    <property type="match status" value="2"/>
</dbReference>
<dbReference type="Pfam" id="PF00041">
    <property type="entry name" value="fn3"/>
    <property type="match status" value="5"/>
</dbReference>
<comment type="caution">
    <text evidence="11">The sequence shown here is derived from an EMBL/GenBank/DDBJ whole genome shotgun (WGS) entry which is preliminary data.</text>
</comment>
<dbReference type="SMART" id="SM00408">
    <property type="entry name" value="IGc2"/>
    <property type="match status" value="4"/>
</dbReference>
<dbReference type="SMART" id="SM00060">
    <property type="entry name" value="FN3"/>
    <property type="match status" value="6"/>
</dbReference>
<name>A0A7J7K749_BUGNE</name>
<dbReference type="Gene3D" id="2.60.40.10">
    <property type="entry name" value="Immunoglobulins"/>
    <property type="match status" value="10"/>
</dbReference>
<evidence type="ECO:0000256" key="8">
    <source>
        <dbReference type="SAM" id="Phobius"/>
    </source>
</evidence>
<dbReference type="SMART" id="SM00409">
    <property type="entry name" value="IG"/>
    <property type="match status" value="4"/>
</dbReference>
<keyword evidence="3 8" id="KW-0472">Membrane</keyword>
<gene>
    <name evidence="11" type="ORF">EB796_007624</name>
</gene>
<evidence type="ECO:0000256" key="2">
    <source>
        <dbReference type="ARBA" id="ARBA00022737"/>
    </source>
</evidence>
<reference evidence="11" key="1">
    <citation type="submission" date="2020-06" db="EMBL/GenBank/DDBJ databases">
        <title>Draft genome of Bugula neritina, a colonial animal packing powerful symbionts and potential medicines.</title>
        <authorList>
            <person name="Rayko M."/>
        </authorList>
    </citation>
    <scope>NUCLEOTIDE SEQUENCE [LARGE SCALE GENOMIC DNA]</scope>
    <source>
        <strain evidence="11">Kwan_BN1</strain>
    </source>
</reference>
<dbReference type="PANTHER" id="PTHR13817">
    <property type="entry name" value="TITIN"/>
    <property type="match status" value="1"/>
</dbReference>
<sequence length="1327" mass="145663">MKTIYTEPSKPSIYYLTIVLCLWISFSSATVAPPFRVLEFTKEPQDTVAKAGDQVWLACSAKYEDRAPTVYSWKRNNVLINSWTVERLTRYVMGNGTLFFTSVNPSAGSPDPAHYKCIAEVTEGTKVHRIVSPEVELSLAALPELSTEPVNLNLHSGDTAMFRCHSQIRPEATYSWAHDSKNVLPSSRLILHAGGQVLEIMSLNRSQDAGQYRCIARNSAGQVASPYVILSVDSRAANMRQPALPSFVMTPWSRSVVAGSTVTLFCAVSGMDVSGKLPRVTWLKEGVAILENSGDESSVGRYSIVGTSSLQISNVSLEDGAVYTCRGENEQGMVESEATLTVQVPPSFVTLPRNTYGRVNENIILECEISGSPAPSVLWYKDSDELKESKYFKYVGHSLKIVGLMSTDSGYFQCMGVNSAGKIQAVAQLIVLDEDTRVPDGQIQSFTSSPGISDLDTDIPLDPALPPPPTHPTALNISQTSVRLSWNVTLRPGAAPVTAYTVTTKQLGDPRTQVINVTSAECTVEGLLPATQYVFSITSHNINGHSPRPTNINITTKKFAQVPEAVTNMRVWPTSPYSVQVSWDMPSVAFGAITEFRVYFYSHDQSRESSLTVPSNERTATISDLHPYTEYYIRVVASNGNGAGTPTDQKSVTTFSDKPSGAPTNVTAEAVGTSEIAIRWSPPLPQHCNGEITAYKIRRKKNDGTSRATAYTTGADVRDYDITGLSAGDVYLVRIAAVNVNGTGEFTSWIEVTTFTVELDESRAPGKPSFIQLKAFAREMIVSWGAPDDASDVLVRGYRLGYGVGFPEQHWIENIPHSRRIYSLKGLEPRKNYVVQVMAYNNVGNGPNAQQQEFTLEELDPPADSELLPPLEVKVEILSPTSVMVTWYDNTLGPNQRPLYDNIYTVKYNALSGLAQRKTQYLNSSELFVRVGGLRPYTKYEFSVMTIRGNRFSIYSLAARNTTFEDKPGSPPRDLTITKIEAQPDYLMISWQPPSTPNGRIIHYTIYSNTNYQLPLDKWAVEIVDGYQLNYRFGPVTPSTIFYFMIAAHNSRGVSQPSDAKAIMTADASKEMTDSVGVTVKPPSKNNGRADGWIDTLAEGPKQHSGTESTTEPPLTLASSQTLWIVIACVCSVTVLAVAALVAVMCRKKVLKGRSRPANLKASNQAPKGMSKGLKQQRPDLWIDHDQVELKSMEKGGEEAGMVDESTAMLQDHAQFDVASASVVGDSYMDEPRYSTLGRQRPIIIAPHQHRDDGSGYGVLVYNPYSTMPRAAVQPMAAENGRPLYPKTQFSTHNYSSTPRVHLGDTCRSATGMCCVITLAGRQHTNR</sequence>
<keyword evidence="6" id="KW-0393">Immunoglobulin domain</keyword>
<dbReference type="Proteomes" id="UP000593567">
    <property type="component" value="Unassembled WGS sequence"/>
</dbReference>
<dbReference type="InterPro" id="IPR013098">
    <property type="entry name" value="Ig_I-set"/>
</dbReference>
<feature type="transmembrane region" description="Helical" evidence="8">
    <location>
        <begin position="1123"/>
        <end position="1146"/>
    </location>
</feature>
<evidence type="ECO:0000313" key="11">
    <source>
        <dbReference type="EMBL" id="KAF6034067.1"/>
    </source>
</evidence>
<dbReference type="SMART" id="SM00406">
    <property type="entry name" value="IGv"/>
    <property type="match status" value="1"/>
</dbReference>
<feature type="region of interest" description="Disordered" evidence="7">
    <location>
        <begin position="643"/>
        <end position="664"/>
    </location>
</feature>
<keyword evidence="2" id="KW-0677">Repeat</keyword>
<feature type="domain" description="Ig-like" evidence="9">
    <location>
        <begin position="346"/>
        <end position="430"/>
    </location>
</feature>
<feature type="domain" description="Ig-like" evidence="9">
    <location>
        <begin position="143"/>
        <end position="231"/>
    </location>
</feature>
<keyword evidence="8" id="KW-0812">Transmembrane</keyword>
<dbReference type="InterPro" id="IPR013783">
    <property type="entry name" value="Ig-like_fold"/>
</dbReference>
<accession>A0A7J7K749</accession>
<dbReference type="Pfam" id="PF13927">
    <property type="entry name" value="Ig_3"/>
    <property type="match status" value="1"/>
</dbReference>
<feature type="domain" description="Fibronectin type-III" evidence="10">
    <location>
        <begin position="565"/>
        <end position="657"/>
    </location>
</feature>
<feature type="domain" description="Fibronectin type-III" evidence="10">
    <location>
        <begin position="971"/>
        <end position="1068"/>
    </location>
</feature>
<dbReference type="FunFam" id="2.60.40.10:FF:000028">
    <property type="entry name" value="Neuronal cell adhesion molecule"/>
    <property type="match status" value="1"/>
</dbReference>
<dbReference type="InterPro" id="IPR013106">
    <property type="entry name" value="Ig_V-set"/>
</dbReference>
<feature type="domain" description="Fibronectin type-III" evidence="10">
    <location>
        <begin position="869"/>
        <end position="966"/>
    </location>
</feature>
<feature type="domain" description="Fibronectin type-III" evidence="10">
    <location>
        <begin position="764"/>
        <end position="859"/>
    </location>
</feature>
<evidence type="ECO:0000259" key="10">
    <source>
        <dbReference type="PROSITE" id="PS50853"/>
    </source>
</evidence>
<keyword evidence="4" id="KW-1015">Disulfide bond</keyword>
<dbReference type="EMBL" id="VXIV02001162">
    <property type="protein sequence ID" value="KAF6034067.1"/>
    <property type="molecule type" value="Genomic_DNA"/>
</dbReference>
<feature type="domain" description="Fibronectin type-III" evidence="10">
    <location>
        <begin position="468"/>
        <end position="559"/>
    </location>
</feature>
<feature type="region of interest" description="Disordered" evidence="7">
    <location>
        <begin position="1155"/>
        <end position="1175"/>
    </location>
</feature>
<comment type="subcellular location">
    <subcellularLocation>
        <location evidence="1">Membrane</location>
    </subcellularLocation>
</comment>
<organism evidence="11 12">
    <name type="scientific">Bugula neritina</name>
    <name type="common">Brown bryozoan</name>
    <name type="synonym">Sertularia neritina</name>
    <dbReference type="NCBI Taxonomy" id="10212"/>
    <lineage>
        <taxon>Eukaryota</taxon>
        <taxon>Metazoa</taxon>
        <taxon>Spiralia</taxon>
        <taxon>Lophotrochozoa</taxon>
        <taxon>Bryozoa</taxon>
        <taxon>Gymnolaemata</taxon>
        <taxon>Cheilostomatida</taxon>
        <taxon>Flustrina</taxon>
        <taxon>Buguloidea</taxon>
        <taxon>Bugulidae</taxon>
        <taxon>Bugula</taxon>
    </lineage>
</organism>
<dbReference type="CDD" id="cd00063">
    <property type="entry name" value="FN3"/>
    <property type="match status" value="6"/>
</dbReference>
<protein>
    <submittedName>
        <fullName evidence="11">NEO1</fullName>
    </submittedName>
</protein>
<feature type="domain" description="Ig-like" evidence="9">
    <location>
        <begin position="33"/>
        <end position="132"/>
    </location>
</feature>
<dbReference type="PANTHER" id="PTHR13817:SF173">
    <property type="entry name" value="FRAZZLED"/>
    <property type="match status" value="1"/>
</dbReference>
<keyword evidence="5" id="KW-0325">Glycoprotein</keyword>
<dbReference type="InterPro" id="IPR003599">
    <property type="entry name" value="Ig_sub"/>
</dbReference>
<dbReference type="InterPro" id="IPR036116">
    <property type="entry name" value="FN3_sf"/>
</dbReference>
<keyword evidence="8" id="KW-1133">Transmembrane helix</keyword>
<dbReference type="SUPFAM" id="SSF49265">
    <property type="entry name" value="Fibronectin type III"/>
    <property type="match status" value="3"/>
</dbReference>
<evidence type="ECO:0000259" key="9">
    <source>
        <dbReference type="PROSITE" id="PS50835"/>
    </source>
</evidence>
<proteinExistence type="predicted"/>
<dbReference type="InterPro" id="IPR050964">
    <property type="entry name" value="Striated_Muscle_Regulatory"/>
</dbReference>
<feature type="transmembrane region" description="Helical" evidence="8">
    <location>
        <begin position="12"/>
        <end position="32"/>
    </location>
</feature>
<dbReference type="InterPro" id="IPR007110">
    <property type="entry name" value="Ig-like_dom"/>
</dbReference>
<dbReference type="PROSITE" id="PS50853">
    <property type="entry name" value="FN3"/>
    <property type="match status" value="6"/>
</dbReference>
<evidence type="ECO:0000313" key="12">
    <source>
        <dbReference type="Proteomes" id="UP000593567"/>
    </source>
</evidence>
<dbReference type="OrthoDB" id="114660at2759"/>
<keyword evidence="12" id="KW-1185">Reference proteome</keyword>
<dbReference type="SUPFAM" id="SSF48726">
    <property type="entry name" value="Immunoglobulin"/>
    <property type="match status" value="4"/>
</dbReference>
<dbReference type="PROSITE" id="PS50835">
    <property type="entry name" value="IG_LIKE"/>
    <property type="match status" value="4"/>
</dbReference>
<evidence type="ECO:0000256" key="7">
    <source>
        <dbReference type="SAM" id="MobiDB-lite"/>
    </source>
</evidence>
<dbReference type="InterPro" id="IPR036179">
    <property type="entry name" value="Ig-like_dom_sf"/>
</dbReference>
<feature type="domain" description="Fibronectin type-III" evidence="10">
    <location>
        <begin position="662"/>
        <end position="759"/>
    </location>
</feature>
<dbReference type="InterPro" id="IPR003961">
    <property type="entry name" value="FN3_dom"/>
</dbReference>
<evidence type="ECO:0000256" key="6">
    <source>
        <dbReference type="ARBA" id="ARBA00023319"/>
    </source>
</evidence>
<dbReference type="InterPro" id="IPR003598">
    <property type="entry name" value="Ig_sub2"/>
</dbReference>